<evidence type="ECO:0000259" key="6">
    <source>
        <dbReference type="Pfam" id="PF02913"/>
    </source>
</evidence>
<dbReference type="InterPro" id="IPR016171">
    <property type="entry name" value="Vanillyl_alc_oxidase_C-sub2"/>
</dbReference>
<evidence type="ECO:0000256" key="3">
    <source>
        <dbReference type="ARBA" id="ARBA00022630"/>
    </source>
</evidence>
<evidence type="ECO:0000256" key="5">
    <source>
        <dbReference type="ARBA" id="ARBA00023002"/>
    </source>
</evidence>
<evidence type="ECO:0000313" key="7">
    <source>
        <dbReference type="EMBL" id="CKU87990.1"/>
    </source>
</evidence>
<dbReference type="Proteomes" id="UP000050164">
    <property type="component" value="Unassembled WGS sequence"/>
</dbReference>
<dbReference type="InterPro" id="IPR016164">
    <property type="entry name" value="FAD-linked_Oxase-like_C"/>
</dbReference>
<gene>
    <name evidence="7" type="ORF">ERS027659_05308</name>
</gene>
<dbReference type="PANTHER" id="PTHR43716">
    <property type="entry name" value="D-2-HYDROXYGLUTARATE DEHYDROGENASE, MITOCHONDRIAL"/>
    <property type="match status" value="1"/>
</dbReference>
<keyword evidence="3" id="KW-0285">Flavoprotein</keyword>
<dbReference type="EMBL" id="CNFT01003286">
    <property type="protein sequence ID" value="CKU87990.1"/>
    <property type="molecule type" value="Genomic_DNA"/>
</dbReference>
<organism evidence="7 8">
    <name type="scientific">Mycobacterium tuberculosis</name>
    <dbReference type="NCBI Taxonomy" id="1773"/>
    <lineage>
        <taxon>Bacteria</taxon>
        <taxon>Bacillati</taxon>
        <taxon>Actinomycetota</taxon>
        <taxon>Actinomycetes</taxon>
        <taxon>Mycobacteriales</taxon>
        <taxon>Mycobacteriaceae</taxon>
        <taxon>Mycobacterium</taxon>
        <taxon>Mycobacterium tuberculosis complex</taxon>
    </lineage>
</organism>
<reference evidence="7 8" key="1">
    <citation type="submission" date="2015-03" db="EMBL/GenBank/DDBJ databases">
        <authorList>
            <consortium name="Pathogen Informatics"/>
        </authorList>
    </citation>
    <scope>NUCLEOTIDE SEQUENCE [LARGE SCALE GENOMIC DNA]</scope>
    <source>
        <strain evidence="7 8">Bir 185</strain>
    </source>
</reference>
<dbReference type="GO" id="GO:0050660">
    <property type="term" value="F:flavin adenine dinucleotide binding"/>
    <property type="evidence" value="ECO:0007669"/>
    <property type="project" value="InterPro"/>
</dbReference>
<accession>A0A655AT01</accession>
<proteinExistence type="inferred from homology"/>
<dbReference type="GO" id="GO:0022904">
    <property type="term" value="P:respiratory electron transport chain"/>
    <property type="evidence" value="ECO:0007669"/>
    <property type="project" value="TreeGrafter"/>
</dbReference>
<dbReference type="Gene3D" id="1.10.45.10">
    <property type="entry name" value="Vanillyl-alcohol Oxidase, Chain A, domain 4"/>
    <property type="match status" value="1"/>
</dbReference>
<dbReference type="InterPro" id="IPR004113">
    <property type="entry name" value="FAD-bd_oxidored_4_C"/>
</dbReference>
<keyword evidence="5 7" id="KW-0560">Oxidoreductase</keyword>
<dbReference type="AlphaFoldDB" id="A0A655AT01"/>
<name>A0A655AT01_MYCTX</name>
<evidence type="ECO:0000256" key="4">
    <source>
        <dbReference type="ARBA" id="ARBA00022827"/>
    </source>
</evidence>
<dbReference type="SUPFAM" id="SSF55103">
    <property type="entry name" value="FAD-linked oxidases, C-terminal domain"/>
    <property type="match status" value="1"/>
</dbReference>
<dbReference type="InterPro" id="IPR051264">
    <property type="entry name" value="FAD-oxidored/transferase_4"/>
</dbReference>
<protein>
    <submittedName>
        <fullName evidence="7">Oxidoreductase</fullName>
        <ecNumber evidence="7">1.-.-.-</ecNumber>
    </submittedName>
</protein>
<evidence type="ECO:0000256" key="1">
    <source>
        <dbReference type="ARBA" id="ARBA00001974"/>
    </source>
</evidence>
<evidence type="ECO:0000313" key="8">
    <source>
        <dbReference type="Proteomes" id="UP000050164"/>
    </source>
</evidence>
<comment type="similarity">
    <text evidence="2">Belongs to the FAD-binding oxidoreductase/transferase type 4 family.</text>
</comment>
<dbReference type="Pfam" id="PF02913">
    <property type="entry name" value="FAD-oxidase_C"/>
    <property type="match status" value="1"/>
</dbReference>
<dbReference type="GO" id="GO:0016491">
    <property type="term" value="F:oxidoreductase activity"/>
    <property type="evidence" value="ECO:0007669"/>
    <property type="project" value="UniProtKB-KW"/>
</dbReference>
<dbReference type="FunFam" id="1.10.45.10:FF:000001">
    <property type="entry name" value="D-lactate dehydrogenase mitochondrial"/>
    <property type="match status" value="1"/>
</dbReference>
<sequence length="58" mass="6128">MMGLIAECGGNVSSEHGVGSRKRAYLGMSRQANDVAAMRRVKAALDPTGYLNAAVLFD</sequence>
<evidence type="ECO:0000256" key="2">
    <source>
        <dbReference type="ARBA" id="ARBA00008000"/>
    </source>
</evidence>
<comment type="cofactor">
    <cofactor evidence="1">
        <name>FAD</name>
        <dbReference type="ChEBI" id="CHEBI:57692"/>
    </cofactor>
</comment>
<feature type="domain" description="FAD-binding oxidoreductase/transferase type 4 C-terminal" evidence="6">
    <location>
        <begin position="1"/>
        <end position="53"/>
    </location>
</feature>
<dbReference type="EC" id="1.-.-.-" evidence="7"/>
<keyword evidence="4" id="KW-0274">FAD</keyword>
<dbReference type="PANTHER" id="PTHR43716:SF1">
    <property type="entry name" value="D-2-HYDROXYGLUTARATE DEHYDROGENASE, MITOCHONDRIAL"/>
    <property type="match status" value="1"/>
</dbReference>